<dbReference type="SUPFAM" id="SSF46565">
    <property type="entry name" value="Chaperone J-domain"/>
    <property type="match status" value="1"/>
</dbReference>
<keyword evidence="1" id="KW-0143">Chaperone</keyword>
<evidence type="ECO:0000259" key="2">
    <source>
        <dbReference type="PROSITE" id="PS50076"/>
    </source>
</evidence>
<organism evidence="3 4">
    <name type="scientific">Crenothrix polyspora</name>
    <dbReference type="NCBI Taxonomy" id="360316"/>
    <lineage>
        <taxon>Bacteria</taxon>
        <taxon>Pseudomonadati</taxon>
        <taxon>Pseudomonadota</taxon>
        <taxon>Gammaproteobacteria</taxon>
        <taxon>Methylococcales</taxon>
        <taxon>Crenotrichaceae</taxon>
        <taxon>Crenothrix</taxon>
    </lineage>
</organism>
<gene>
    <name evidence="3" type="ORF">CRENPOLYSF1_570020</name>
</gene>
<dbReference type="PROSITE" id="PS50076">
    <property type="entry name" value="DNAJ_2"/>
    <property type="match status" value="1"/>
</dbReference>
<dbReference type="Gene3D" id="1.10.287.110">
    <property type="entry name" value="DnaJ domain"/>
    <property type="match status" value="1"/>
</dbReference>
<name>A0A1R4HEJ3_9GAMM</name>
<dbReference type="Pfam" id="PF00226">
    <property type="entry name" value="DnaJ"/>
    <property type="match status" value="1"/>
</dbReference>
<accession>A0A1R4HEJ3</accession>
<keyword evidence="4" id="KW-1185">Reference proteome</keyword>
<dbReference type="EMBL" id="FUKI01000134">
    <property type="protein sequence ID" value="SJM94665.1"/>
    <property type="molecule type" value="Genomic_DNA"/>
</dbReference>
<dbReference type="InterPro" id="IPR050817">
    <property type="entry name" value="DjlA_DnaK_co-chaperone"/>
</dbReference>
<dbReference type="SMART" id="SM00271">
    <property type="entry name" value="DnaJ"/>
    <property type="match status" value="1"/>
</dbReference>
<evidence type="ECO:0000256" key="1">
    <source>
        <dbReference type="ARBA" id="ARBA00023186"/>
    </source>
</evidence>
<reference evidence="4" key="1">
    <citation type="submission" date="2017-02" db="EMBL/GenBank/DDBJ databases">
        <authorList>
            <person name="Daims H."/>
        </authorList>
    </citation>
    <scope>NUCLEOTIDE SEQUENCE [LARGE SCALE GENOMIC DNA]</scope>
</reference>
<dbReference type="InterPro" id="IPR001623">
    <property type="entry name" value="DnaJ_domain"/>
</dbReference>
<feature type="domain" description="J" evidence="2">
    <location>
        <begin position="5"/>
        <end position="71"/>
    </location>
</feature>
<evidence type="ECO:0000313" key="4">
    <source>
        <dbReference type="Proteomes" id="UP000195667"/>
    </source>
</evidence>
<dbReference type="InterPro" id="IPR036869">
    <property type="entry name" value="J_dom_sf"/>
</dbReference>
<dbReference type="OrthoDB" id="9775658at2"/>
<dbReference type="Proteomes" id="UP000195667">
    <property type="component" value="Unassembled WGS sequence"/>
</dbReference>
<dbReference type="CDD" id="cd06257">
    <property type="entry name" value="DnaJ"/>
    <property type="match status" value="1"/>
</dbReference>
<dbReference type="AlphaFoldDB" id="A0A1R4HEJ3"/>
<proteinExistence type="predicted"/>
<evidence type="ECO:0000313" key="3">
    <source>
        <dbReference type="EMBL" id="SJM94665.1"/>
    </source>
</evidence>
<dbReference type="RefSeq" id="WP_087144424.1">
    <property type="nucleotide sequence ID" value="NZ_FUKI01000134.1"/>
</dbReference>
<sequence>MNIKDALSILGLSATADQEAIKTAYRKACIKYHPDRNPAGLEMMKAVNVAYQFLHDIDYNGVERPINEEVNSDFGEELNTAINTVIGLAGITIEVCGAWVWLTGNTKAHKDTIKNAGYWWAKKKTAWYFRPPDHKSRNKGDWDLDKIRDTYGSATVNQSSRYQPTLAP</sequence>
<protein>
    <submittedName>
        <fullName evidence="3">DnaJ domain protein</fullName>
    </submittedName>
</protein>
<dbReference type="PANTHER" id="PTHR24074">
    <property type="entry name" value="CO-CHAPERONE PROTEIN DJLA"/>
    <property type="match status" value="1"/>
</dbReference>
<dbReference type="PRINTS" id="PR00625">
    <property type="entry name" value="JDOMAIN"/>
</dbReference>